<evidence type="ECO:0000313" key="2">
    <source>
        <dbReference type="EMBL" id="QNO56155.1"/>
    </source>
</evidence>
<organism evidence="1">
    <name type="scientific">Candidatus Methanophaga sp. ANME-1 ERB7</name>
    <dbReference type="NCBI Taxonomy" id="2759913"/>
    <lineage>
        <taxon>Archaea</taxon>
        <taxon>Methanobacteriati</taxon>
        <taxon>Methanobacteriota</taxon>
        <taxon>Stenosarchaea group</taxon>
        <taxon>Methanomicrobia</taxon>
        <taxon>Candidatus Methanophagales</taxon>
        <taxon>Candidatus Methanophagaceae</taxon>
        <taxon>Candidatus Methanophaga</taxon>
    </lineage>
</organism>
<evidence type="ECO:0000313" key="1">
    <source>
        <dbReference type="EMBL" id="QNO56106.1"/>
    </source>
</evidence>
<gene>
    <name evidence="2" type="ORF">LBAABJFF_00015</name>
    <name evidence="1" type="ORF">POMOPPKL_00003</name>
</gene>
<dbReference type="EMBL" id="MT631647">
    <property type="protein sequence ID" value="QNO56155.1"/>
    <property type="molecule type" value="Genomic_DNA"/>
</dbReference>
<proteinExistence type="predicted"/>
<name>A0A7G9Z772_9EURY</name>
<reference evidence="1" key="1">
    <citation type="submission" date="2020-06" db="EMBL/GenBank/DDBJ databases">
        <title>Unique genomic features of the anaerobic methanotrophic archaea.</title>
        <authorList>
            <person name="Chadwick G.L."/>
            <person name="Skennerton C.T."/>
            <person name="Laso-Perez R."/>
            <person name="Leu A.O."/>
            <person name="Speth D.R."/>
            <person name="Yu H."/>
            <person name="Morgan-Lang C."/>
            <person name="Hatzenpichler R."/>
            <person name="Goudeau D."/>
            <person name="Malmstrom R."/>
            <person name="Brazelton W.J."/>
            <person name="Woyke T."/>
            <person name="Hallam S.J."/>
            <person name="Tyson G.W."/>
            <person name="Wegener G."/>
            <person name="Boetius A."/>
            <person name="Orphan V."/>
        </authorList>
    </citation>
    <scope>NUCLEOTIDE SEQUENCE</scope>
</reference>
<sequence length="87" mass="9883">MINIIKLKEENGELTMNKADFEGLIGEIESLIETVEILSDKNLMKQICGSEKEIKEGLLHELKTTDDLRRLFLSYLSSRNSARNPAC</sequence>
<dbReference type="EMBL" id="MT631645">
    <property type="protein sequence ID" value="QNO56106.1"/>
    <property type="molecule type" value="Genomic_DNA"/>
</dbReference>
<accession>A0A7G9Z772</accession>
<protein>
    <submittedName>
        <fullName evidence="1">Uncharacterized protein</fullName>
    </submittedName>
</protein>
<dbReference type="AlphaFoldDB" id="A0A7G9Z772"/>